<evidence type="ECO:0000256" key="2">
    <source>
        <dbReference type="ARBA" id="ARBA00022679"/>
    </source>
</evidence>
<dbReference type="InterPro" id="IPR005790">
    <property type="entry name" value="DNA_polIII_delta"/>
</dbReference>
<dbReference type="Pfam" id="PF21694">
    <property type="entry name" value="DNA_pol3_delta_C"/>
    <property type="match status" value="1"/>
</dbReference>
<dbReference type="SUPFAM" id="SSF48019">
    <property type="entry name" value="post-AAA+ oligomerization domain-like"/>
    <property type="match status" value="1"/>
</dbReference>
<accession>A0ABN3AXG3</accession>
<comment type="catalytic activity">
    <reaction evidence="7">
        <text>DNA(n) + a 2'-deoxyribonucleoside 5'-triphosphate = DNA(n+1) + diphosphate</text>
        <dbReference type="Rhea" id="RHEA:22508"/>
        <dbReference type="Rhea" id="RHEA-COMP:17339"/>
        <dbReference type="Rhea" id="RHEA-COMP:17340"/>
        <dbReference type="ChEBI" id="CHEBI:33019"/>
        <dbReference type="ChEBI" id="CHEBI:61560"/>
        <dbReference type="ChEBI" id="CHEBI:173112"/>
        <dbReference type="EC" id="2.7.7.7"/>
    </reaction>
</comment>
<evidence type="ECO:0000256" key="1">
    <source>
        <dbReference type="ARBA" id="ARBA00012417"/>
    </source>
</evidence>
<dbReference type="RefSeq" id="WP_346028253.1">
    <property type="nucleotide sequence ID" value="NZ_BAAAON010000002.1"/>
</dbReference>
<dbReference type="Proteomes" id="UP001500974">
    <property type="component" value="Unassembled WGS sequence"/>
</dbReference>
<dbReference type="Gene3D" id="3.40.50.300">
    <property type="entry name" value="P-loop containing nucleotide triphosphate hydrolases"/>
    <property type="match status" value="1"/>
</dbReference>
<dbReference type="EMBL" id="BAAAON010000002">
    <property type="protein sequence ID" value="GAA2175906.1"/>
    <property type="molecule type" value="Genomic_DNA"/>
</dbReference>
<sequence>MSPNPAASVTVSWREVTPAPVILLLGPEEYLAGRSFEAVRHRMRETEPDAETVRLDAAHYEPGSLIMLGSPSLFGGTQIIEARGLAQMNDAFLQDALQYIPQPAPDVVLVMHHAGGTRGKKLLDALKAQKAVLVECQPLKKDSDKADFVTAEFRTARRRIEPDAVRALVAAVGSSLSELAAACHQLASDSEGAVSAELVEKYYGGRVEVTGFKVADAALAGRGGQALTMLRHALSTGADPVPLVAALAMKLRGVAKVYGVRGNSAQLAKELGMAPWQVDQARREAQRWTPDGLNHCIQVLAEADAQVKGEARDPVYAVERAVTAIALGGSR</sequence>
<name>A0ABN3AXG3_9MICC</name>
<evidence type="ECO:0000256" key="5">
    <source>
        <dbReference type="ARBA" id="ARBA00022932"/>
    </source>
</evidence>
<evidence type="ECO:0000256" key="3">
    <source>
        <dbReference type="ARBA" id="ARBA00022695"/>
    </source>
</evidence>
<feature type="domain" description="DNA polymerase III delta subunit-like C-terminal" evidence="8">
    <location>
        <begin position="212"/>
        <end position="322"/>
    </location>
</feature>
<evidence type="ECO:0000256" key="7">
    <source>
        <dbReference type="ARBA" id="ARBA00049244"/>
    </source>
</evidence>
<dbReference type="EC" id="2.7.7.7" evidence="1"/>
<dbReference type="PANTHER" id="PTHR34388">
    <property type="entry name" value="DNA POLYMERASE III SUBUNIT DELTA"/>
    <property type="match status" value="1"/>
</dbReference>
<keyword evidence="4" id="KW-0235">DNA replication</keyword>
<dbReference type="SUPFAM" id="SSF52540">
    <property type="entry name" value="P-loop containing nucleoside triphosphate hydrolases"/>
    <property type="match status" value="1"/>
</dbReference>
<evidence type="ECO:0000256" key="6">
    <source>
        <dbReference type="ARBA" id="ARBA00034754"/>
    </source>
</evidence>
<gene>
    <name evidence="9" type="primary">holA</name>
    <name evidence="9" type="ORF">GCM10009784_20190</name>
</gene>
<dbReference type="PANTHER" id="PTHR34388:SF1">
    <property type="entry name" value="DNA POLYMERASE III SUBUNIT DELTA"/>
    <property type="match status" value="1"/>
</dbReference>
<organism evidence="9 10">
    <name type="scientific">Arthrobacter parietis</name>
    <dbReference type="NCBI Taxonomy" id="271434"/>
    <lineage>
        <taxon>Bacteria</taxon>
        <taxon>Bacillati</taxon>
        <taxon>Actinomycetota</taxon>
        <taxon>Actinomycetes</taxon>
        <taxon>Micrococcales</taxon>
        <taxon>Micrococcaceae</taxon>
        <taxon>Arthrobacter</taxon>
    </lineage>
</organism>
<keyword evidence="2" id="KW-0808">Transferase</keyword>
<evidence type="ECO:0000313" key="9">
    <source>
        <dbReference type="EMBL" id="GAA2175906.1"/>
    </source>
</evidence>
<dbReference type="InterPro" id="IPR048466">
    <property type="entry name" value="DNA_pol3_delta-like_C"/>
</dbReference>
<comment type="similarity">
    <text evidence="6">Belongs to the DNA polymerase HolA subunit family.</text>
</comment>
<evidence type="ECO:0000259" key="8">
    <source>
        <dbReference type="Pfam" id="PF21694"/>
    </source>
</evidence>
<comment type="caution">
    <text evidence="9">The sequence shown here is derived from an EMBL/GenBank/DDBJ whole genome shotgun (WGS) entry which is preliminary data.</text>
</comment>
<proteinExistence type="inferred from homology"/>
<dbReference type="NCBIfam" id="TIGR01128">
    <property type="entry name" value="holA"/>
    <property type="match status" value="1"/>
</dbReference>
<reference evidence="9 10" key="1">
    <citation type="journal article" date="2019" name="Int. J. Syst. Evol. Microbiol.">
        <title>The Global Catalogue of Microorganisms (GCM) 10K type strain sequencing project: providing services to taxonomists for standard genome sequencing and annotation.</title>
        <authorList>
            <consortium name="The Broad Institute Genomics Platform"/>
            <consortium name="The Broad Institute Genome Sequencing Center for Infectious Disease"/>
            <person name="Wu L."/>
            <person name="Ma J."/>
        </authorList>
    </citation>
    <scope>NUCLEOTIDE SEQUENCE [LARGE SCALE GENOMIC DNA]</scope>
    <source>
        <strain evidence="9 10">JCM 14917</strain>
    </source>
</reference>
<dbReference type="InterPro" id="IPR008921">
    <property type="entry name" value="DNA_pol3_clamp-load_cplx_C"/>
</dbReference>
<keyword evidence="5" id="KW-0239">DNA-directed DNA polymerase</keyword>
<keyword evidence="10" id="KW-1185">Reference proteome</keyword>
<evidence type="ECO:0000313" key="10">
    <source>
        <dbReference type="Proteomes" id="UP001500974"/>
    </source>
</evidence>
<dbReference type="InterPro" id="IPR027417">
    <property type="entry name" value="P-loop_NTPase"/>
</dbReference>
<keyword evidence="3" id="KW-0548">Nucleotidyltransferase</keyword>
<evidence type="ECO:0000256" key="4">
    <source>
        <dbReference type="ARBA" id="ARBA00022705"/>
    </source>
</evidence>
<dbReference type="Gene3D" id="1.20.272.10">
    <property type="match status" value="1"/>
</dbReference>
<protein>
    <recommendedName>
        <fullName evidence="1">DNA-directed DNA polymerase</fullName>
        <ecNumber evidence="1">2.7.7.7</ecNumber>
    </recommendedName>
</protein>